<proteinExistence type="predicted"/>
<evidence type="ECO:0000256" key="1">
    <source>
        <dbReference type="SAM" id="MobiDB-lite"/>
    </source>
</evidence>
<dbReference type="Gramene" id="KOM49361">
    <property type="protein sequence ID" value="KOM49361"/>
    <property type="gene ID" value="LR48_Vigan08g018800"/>
</dbReference>
<feature type="region of interest" description="Disordered" evidence="1">
    <location>
        <begin position="74"/>
        <end position="97"/>
    </location>
</feature>
<gene>
    <name evidence="2" type="ORF">LR48_Vigan08g018800</name>
</gene>
<protein>
    <submittedName>
        <fullName evidence="2">Uncharacterized protein</fullName>
    </submittedName>
</protein>
<evidence type="ECO:0000313" key="3">
    <source>
        <dbReference type="Proteomes" id="UP000053144"/>
    </source>
</evidence>
<dbReference type="Proteomes" id="UP000053144">
    <property type="component" value="Chromosome 8"/>
</dbReference>
<organism evidence="2 3">
    <name type="scientific">Phaseolus angularis</name>
    <name type="common">Azuki bean</name>
    <name type="synonym">Vigna angularis</name>
    <dbReference type="NCBI Taxonomy" id="3914"/>
    <lineage>
        <taxon>Eukaryota</taxon>
        <taxon>Viridiplantae</taxon>
        <taxon>Streptophyta</taxon>
        <taxon>Embryophyta</taxon>
        <taxon>Tracheophyta</taxon>
        <taxon>Spermatophyta</taxon>
        <taxon>Magnoliopsida</taxon>
        <taxon>eudicotyledons</taxon>
        <taxon>Gunneridae</taxon>
        <taxon>Pentapetalae</taxon>
        <taxon>rosids</taxon>
        <taxon>fabids</taxon>
        <taxon>Fabales</taxon>
        <taxon>Fabaceae</taxon>
        <taxon>Papilionoideae</taxon>
        <taxon>50 kb inversion clade</taxon>
        <taxon>NPAAA clade</taxon>
        <taxon>indigoferoid/millettioid clade</taxon>
        <taxon>Phaseoleae</taxon>
        <taxon>Vigna</taxon>
    </lineage>
</organism>
<accession>A0A0L9V324</accession>
<reference evidence="3" key="1">
    <citation type="journal article" date="2015" name="Proc. Natl. Acad. Sci. U.S.A.">
        <title>Genome sequencing of adzuki bean (Vigna angularis) provides insight into high starch and low fat accumulation and domestication.</title>
        <authorList>
            <person name="Yang K."/>
            <person name="Tian Z."/>
            <person name="Chen C."/>
            <person name="Luo L."/>
            <person name="Zhao B."/>
            <person name="Wang Z."/>
            <person name="Yu L."/>
            <person name="Li Y."/>
            <person name="Sun Y."/>
            <person name="Li W."/>
            <person name="Chen Y."/>
            <person name="Li Y."/>
            <person name="Zhang Y."/>
            <person name="Ai D."/>
            <person name="Zhao J."/>
            <person name="Shang C."/>
            <person name="Ma Y."/>
            <person name="Wu B."/>
            <person name="Wang M."/>
            <person name="Gao L."/>
            <person name="Sun D."/>
            <person name="Zhang P."/>
            <person name="Guo F."/>
            <person name="Wang W."/>
            <person name="Li Y."/>
            <person name="Wang J."/>
            <person name="Varshney R.K."/>
            <person name="Wang J."/>
            <person name="Ling H.Q."/>
            <person name="Wan P."/>
        </authorList>
    </citation>
    <scope>NUCLEOTIDE SEQUENCE</scope>
    <source>
        <strain evidence="3">cv. Jingnong 6</strain>
    </source>
</reference>
<dbReference type="AlphaFoldDB" id="A0A0L9V324"/>
<name>A0A0L9V324_PHAAN</name>
<dbReference type="EMBL" id="CM003378">
    <property type="protein sequence ID" value="KOM49361.1"/>
    <property type="molecule type" value="Genomic_DNA"/>
</dbReference>
<sequence length="141" mass="16445">MKDFKCNKDDFYHRSNSDYIPENEADDLIYLSEEYNDEIGFFELESVIDAYKSVLAKCATLAKIFHNMQMQAKGISKGNDKLSKDVTSSKKKRKRLEKRVKNLENELSILRKENDKSVLEHKNLVKDTTIIKDTNHLNLLN</sequence>
<evidence type="ECO:0000313" key="2">
    <source>
        <dbReference type="EMBL" id="KOM49361.1"/>
    </source>
</evidence>
<feature type="compositionally biased region" description="Basic and acidic residues" evidence="1">
    <location>
        <begin position="78"/>
        <end position="88"/>
    </location>
</feature>